<dbReference type="RefSeq" id="WP_070907224.1">
    <property type="nucleotide sequence ID" value="NZ_MIKE01000023.1"/>
</dbReference>
<dbReference type="STRING" id="1278819.BHE19_09115"/>
<feature type="domain" description="Metallo-beta-lactamase" evidence="1">
    <location>
        <begin position="117"/>
        <end position="311"/>
    </location>
</feature>
<proteinExistence type="predicted"/>
<dbReference type="SUPFAM" id="SSF56281">
    <property type="entry name" value="Metallo-hydrolase/oxidoreductase"/>
    <property type="match status" value="1"/>
</dbReference>
<reference evidence="3 5" key="3">
    <citation type="submission" date="2016-11" db="EMBL/GenBank/DDBJ databases">
        <title>Whole genomes of Flavobacteriaceae.</title>
        <authorList>
            <person name="Stine C."/>
            <person name="Li C."/>
            <person name="Tadesse D."/>
        </authorList>
    </citation>
    <scope>NUCLEOTIDE SEQUENCE [LARGE SCALE GENOMIC DNA]</scope>
    <source>
        <strain evidence="3 5">ATCC BAA-2541</strain>
    </source>
</reference>
<sequence>MITPFLIIILILGITLYFFLQHPKFGKAPSGERLTLIQKSPQFKNGKFENQNHTPELAEGYGYPQVLYDFLLKKIDRKTPSDVIPSIKTNLLELSPEKEVLIWFGHSSYFIQLEGKRFLIDPVFSGNASPIPGTTKAFKGTDIYTVDDLPEIDYLLITHDHYDHLDYETILQLKPKTKHVICSLGVGSHFEFWGFPTKNIIEKDWFEKIELDQNLTLYTTPSRHFSGRSFKRCNTLWTSFVVETKDFKMYLGGDSGYDTHFKQIGTQFGPFDIALIDNGQYNLAWKYIHNLPEDVIKAMKDLNAKRVFPVHSSKFSLAPHSWDEPLNKVTELNNLSENPVPLITPMIGELVELKNEKQQFQQWWKGIK</sequence>
<evidence type="ECO:0000313" key="5">
    <source>
        <dbReference type="Proteomes" id="UP000198319"/>
    </source>
</evidence>
<dbReference type="GO" id="GO:0070290">
    <property type="term" value="F:N-acylphosphatidylethanolamine-specific phospholipase D activity"/>
    <property type="evidence" value="ECO:0007669"/>
    <property type="project" value="InterPro"/>
</dbReference>
<dbReference type="PANTHER" id="PTHR15032:SF4">
    <property type="entry name" value="N-ACYL-PHOSPHATIDYLETHANOLAMINE-HYDROLYZING PHOSPHOLIPASE D"/>
    <property type="match status" value="1"/>
</dbReference>
<evidence type="ECO:0000259" key="1">
    <source>
        <dbReference type="Pfam" id="PF12706"/>
    </source>
</evidence>
<reference evidence="2" key="2">
    <citation type="submission" date="2016-09" db="EMBL/GenBank/DDBJ databases">
        <authorList>
            <person name="Capua I."/>
            <person name="De Benedictis P."/>
            <person name="Joannis T."/>
            <person name="Lombin L.H."/>
            <person name="Cattoli G."/>
        </authorList>
    </citation>
    <scope>NUCLEOTIDE SEQUENCE [LARGE SCALE GENOMIC DNA]</scope>
    <source>
        <strain evidence="2">MSU</strain>
    </source>
</reference>
<reference evidence="4" key="1">
    <citation type="submission" date="2016-09" db="EMBL/GenBank/DDBJ databases">
        <authorList>
            <person name="Chen S."/>
            <person name="Walker E."/>
        </authorList>
    </citation>
    <scope>NUCLEOTIDE SEQUENCE [LARGE SCALE GENOMIC DNA]</scope>
    <source>
        <strain evidence="4">MSU</strain>
    </source>
</reference>
<keyword evidence="2" id="KW-0378">Hydrolase</keyword>
<dbReference type="InterPro" id="IPR036866">
    <property type="entry name" value="RibonucZ/Hydroxyglut_hydro"/>
</dbReference>
<evidence type="ECO:0000313" key="2">
    <source>
        <dbReference type="EMBL" id="OHT44870.1"/>
    </source>
</evidence>
<dbReference type="AlphaFoldDB" id="A0A1S1J506"/>
<dbReference type="EMBL" id="MUHG01000035">
    <property type="protein sequence ID" value="OXB14884.1"/>
    <property type="molecule type" value="Genomic_DNA"/>
</dbReference>
<comment type="caution">
    <text evidence="2">The sequence shown here is derived from an EMBL/GenBank/DDBJ whole genome shotgun (WGS) entry which is preliminary data.</text>
</comment>
<accession>A0A1S1J506</accession>
<dbReference type="PIRSF" id="PIRSF038896">
    <property type="entry name" value="NAPE-PLD"/>
    <property type="match status" value="1"/>
</dbReference>
<dbReference type="GO" id="GO:0008270">
    <property type="term" value="F:zinc ion binding"/>
    <property type="evidence" value="ECO:0007669"/>
    <property type="project" value="InterPro"/>
</dbReference>
<organism evidence="2 4">
    <name type="scientific">Flavobacterium tructae</name>
    <dbReference type="NCBI Taxonomy" id="1114873"/>
    <lineage>
        <taxon>Bacteria</taxon>
        <taxon>Pseudomonadati</taxon>
        <taxon>Bacteroidota</taxon>
        <taxon>Flavobacteriia</taxon>
        <taxon>Flavobacteriales</taxon>
        <taxon>Flavobacteriaceae</taxon>
        <taxon>Flavobacterium</taxon>
    </lineage>
</organism>
<dbReference type="PANTHER" id="PTHR15032">
    <property type="entry name" value="N-ACYL-PHOSPHATIDYLETHANOLAMINE-HYDROLYZING PHOSPHOLIPASE D"/>
    <property type="match status" value="1"/>
</dbReference>
<protein>
    <submittedName>
        <fullName evidence="2">MBL fold metallo-hydrolase</fullName>
    </submittedName>
</protein>
<dbReference type="InterPro" id="IPR024884">
    <property type="entry name" value="NAPE-PLD"/>
</dbReference>
<dbReference type="EMBL" id="MIKE01000023">
    <property type="protein sequence ID" value="OHT44870.1"/>
    <property type="molecule type" value="Genomic_DNA"/>
</dbReference>
<dbReference type="GO" id="GO:0005737">
    <property type="term" value="C:cytoplasm"/>
    <property type="evidence" value="ECO:0007669"/>
    <property type="project" value="TreeGrafter"/>
</dbReference>
<evidence type="ECO:0000313" key="4">
    <source>
        <dbReference type="Proteomes" id="UP000180252"/>
    </source>
</evidence>
<dbReference type="Proteomes" id="UP000198319">
    <property type="component" value="Unassembled WGS sequence"/>
</dbReference>
<dbReference type="Gene3D" id="3.60.15.10">
    <property type="entry name" value="Ribonuclease Z/Hydroxyacylglutathione hydrolase-like"/>
    <property type="match status" value="1"/>
</dbReference>
<keyword evidence="5" id="KW-1185">Reference proteome</keyword>
<dbReference type="InterPro" id="IPR001279">
    <property type="entry name" value="Metallo-B-lactamas"/>
</dbReference>
<evidence type="ECO:0000313" key="3">
    <source>
        <dbReference type="EMBL" id="OXB14884.1"/>
    </source>
</evidence>
<name>A0A1S1J506_9FLAO</name>
<dbReference type="Pfam" id="PF12706">
    <property type="entry name" value="Lactamase_B_2"/>
    <property type="match status" value="1"/>
</dbReference>
<dbReference type="OrthoDB" id="9805728at2"/>
<dbReference type="Proteomes" id="UP000180252">
    <property type="component" value="Unassembled WGS sequence"/>
</dbReference>
<gene>
    <name evidence="3" type="ORF">B0A71_21320</name>
    <name evidence="2" type="ORF">BHE19_09115</name>
</gene>